<dbReference type="AlphaFoldDB" id="A0AAD9ULL1"/>
<gene>
    <name evidence="1" type="ORF">NP493_6g03023</name>
</gene>
<accession>A0AAD9ULL1</accession>
<proteinExistence type="predicted"/>
<name>A0AAD9ULL1_RIDPI</name>
<keyword evidence="2" id="KW-1185">Reference proteome</keyword>
<protein>
    <submittedName>
        <fullName evidence="1">Uncharacterized protein</fullName>
    </submittedName>
</protein>
<organism evidence="1 2">
    <name type="scientific">Ridgeia piscesae</name>
    <name type="common">Tubeworm</name>
    <dbReference type="NCBI Taxonomy" id="27915"/>
    <lineage>
        <taxon>Eukaryota</taxon>
        <taxon>Metazoa</taxon>
        <taxon>Spiralia</taxon>
        <taxon>Lophotrochozoa</taxon>
        <taxon>Annelida</taxon>
        <taxon>Polychaeta</taxon>
        <taxon>Sedentaria</taxon>
        <taxon>Canalipalpata</taxon>
        <taxon>Sabellida</taxon>
        <taxon>Siboglinidae</taxon>
        <taxon>Ridgeia</taxon>
    </lineage>
</organism>
<dbReference type="EMBL" id="JAODUO010000005">
    <property type="protein sequence ID" value="KAK2193886.1"/>
    <property type="molecule type" value="Genomic_DNA"/>
</dbReference>
<sequence>MSQDFSRTYCKTKLRVVEGSSKGLKLLNDPWVIVRRPIGRTHWAHLMRATGNQLHGLTFAVLCNTNHVSPQAMFGRNTIRDNTNYSRHMCGADVNILLYTDSMAYVHTFTSEATELLTVR</sequence>
<evidence type="ECO:0000313" key="1">
    <source>
        <dbReference type="EMBL" id="KAK2193886.1"/>
    </source>
</evidence>
<reference evidence="1" key="1">
    <citation type="journal article" date="2023" name="Mol. Biol. Evol.">
        <title>Third-Generation Sequencing Reveals the Adaptive Role of the Epigenome in Three Deep-Sea Polychaetes.</title>
        <authorList>
            <person name="Perez M."/>
            <person name="Aroh O."/>
            <person name="Sun Y."/>
            <person name="Lan Y."/>
            <person name="Juniper S.K."/>
            <person name="Young C.R."/>
            <person name="Angers B."/>
            <person name="Qian P.Y."/>
        </authorList>
    </citation>
    <scope>NUCLEOTIDE SEQUENCE</scope>
    <source>
        <strain evidence="1">R07B-5</strain>
    </source>
</reference>
<comment type="caution">
    <text evidence="1">The sequence shown here is derived from an EMBL/GenBank/DDBJ whole genome shotgun (WGS) entry which is preliminary data.</text>
</comment>
<evidence type="ECO:0000313" key="2">
    <source>
        <dbReference type="Proteomes" id="UP001209878"/>
    </source>
</evidence>
<dbReference type="Proteomes" id="UP001209878">
    <property type="component" value="Unassembled WGS sequence"/>
</dbReference>